<evidence type="ECO:0000313" key="3">
    <source>
        <dbReference type="EMBL" id="WHO11009.1"/>
    </source>
</evidence>
<evidence type="ECO:0000313" key="4">
    <source>
        <dbReference type="Proteomes" id="UP001225611"/>
    </source>
</evidence>
<organism evidence="3 4">
    <name type="scientific">Agrobacterium cucumeris</name>
    <dbReference type="NCBI Taxonomy" id="2862866"/>
    <lineage>
        <taxon>Bacteria</taxon>
        <taxon>Pseudomonadati</taxon>
        <taxon>Pseudomonadota</taxon>
        <taxon>Alphaproteobacteria</taxon>
        <taxon>Hyphomicrobiales</taxon>
        <taxon>Rhizobiaceae</taxon>
        <taxon>Rhizobium/Agrobacterium group</taxon>
        <taxon>Agrobacterium</taxon>
    </lineage>
</organism>
<sequence>MKKMSVLILIPLLMASTPALAHVGHGDHGSFMSGFMHPLSGWDHILAMVAVGLSAAMLGGRSLIAIPATFVALMLVGFIVALAGVHIPLVEPVILASTIIIGLSVAVARPVSPVLVAMIVGGFAFFHGHAHGTELANQSALVFGAGFGIATALLHMIGMGTGIVAERLTRGTAALRLAGGATALGGVLLLAS</sequence>
<dbReference type="Proteomes" id="UP001225611">
    <property type="component" value="Chromosome 2"/>
</dbReference>
<feature type="transmembrane region" description="Helical" evidence="1">
    <location>
        <begin position="140"/>
        <end position="161"/>
    </location>
</feature>
<proteinExistence type="predicted"/>
<evidence type="ECO:0000256" key="1">
    <source>
        <dbReference type="SAM" id="Phobius"/>
    </source>
</evidence>
<keyword evidence="2" id="KW-0732">Signal</keyword>
<dbReference type="Pfam" id="PF04955">
    <property type="entry name" value="HupE_UreJ"/>
    <property type="match status" value="1"/>
</dbReference>
<gene>
    <name evidence="3" type="ORF">KZ699_21300</name>
</gene>
<dbReference type="RefSeq" id="WP_269702293.1">
    <property type="nucleotide sequence ID" value="NZ_CP080388.1"/>
</dbReference>
<feature type="transmembrane region" description="Helical" evidence="1">
    <location>
        <begin position="71"/>
        <end position="89"/>
    </location>
</feature>
<accession>A0ABY8RV60</accession>
<keyword evidence="1" id="KW-1133">Transmembrane helix</keyword>
<feature type="transmembrane region" description="Helical" evidence="1">
    <location>
        <begin position="45"/>
        <end position="64"/>
    </location>
</feature>
<keyword evidence="1" id="KW-0812">Transmembrane</keyword>
<protein>
    <submittedName>
        <fullName evidence="3">HupE/UreJ family protein</fullName>
    </submittedName>
</protein>
<dbReference type="EMBL" id="CP080388">
    <property type="protein sequence ID" value="WHO11009.1"/>
    <property type="molecule type" value="Genomic_DNA"/>
</dbReference>
<name>A0ABY8RV60_9HYPH</name>
<reference evidence="3 4" key="1">
    <citation type="journal article" date="2023" name="Syst. Appl. Microbiol.">
        <title>Agrobacterium cucumeris sp. nov. isolated from crazy roots on cucumber (Cucumis sativus).</title>
        <authorList>
            <person name="Warabieda M."/>
            <person name="Kuzmanovic N."/>
            <person name="Trzcinski P."/>
            <person name="Pulawska J."/>
        </authorList>
    </citation>
    <scope>NUCLEOTIDE SEQUENCE [LARGE SCALE GENOMIC DNA]</scope>
    <source>
        <strain evidence="3 4">O132</strain>
    </source>
</reference>
<dbReference type="PIRSF" id="PIRSF016919">
    <property type="entry name" value="HupE_UreJ"/>
    <property type="match status" value="1"/>
</dbReference>
<feature type="signal peptide" evidence="2">
    <location>
        <begin position="1"/>
        <end position="21"/>
    </location>
</feature>
<feature type="transmembrane region" description="Helical" evidence="1">
    <location>
        <begin position="173"/>
        <end position="191"/>
    </location>
</feature>
<keyword evidence="1" id="KW-0472">Membrane</keyword>
<feature type="chain" id="PRO_5045544513" evidence="2">
    <location>
        <begin position="22"/>
        <end position="192"/>
    </location>
</feature>
<evidence type="ECO:0000256" key="2">
    <source>
        <dbReference type="SAM" id="SignalP"/>
    </source>
</evidence>
<keyword evidence="4" id="KW-1185">Reference proteome</keyword>
<feature type="transmembrane region" description="Helical" evidence="1">
    <location>
        <begin position="95"/>
        <end position="128"/>
    </location>
</feature>
<dbReference type="InterPro" id="IPR007038">
    <property type="entry name" value="HupE_UreJ"/>
</dbReference>